<evidence type="ECO:0000313" key="1">
    <source>
        <dbReference type="EMBL" id="AXH71387.1"/>
    </source>
</evidence>
<protein>
    <submittedName>
        <fullName evidence="1">Uncharacterized protein</fullName>
    </submittedName>
</protein>
<gene>
    <name evidence="1" type="ORF">P119_gp38</name>
</gene>
<sequence>MNGYRFNNGNNAIGFVTTAAATNQVRWVCNYVINSPTRSGGRVSINFFYRTDS</sequence>
<reference evidence="1 2" key="1">
    <citation type="journal article" date="2019" name="Environ. Microbiol.">
        <title>Pelagiphages in the Podoviridae family integrate into host genomes.</title>
        <authorList>
            <person name="Zhao Y."/>
            <person name="Qin F."/>
            <person name="Zhang R."/>
            <person name="Giovannoni S.J."/>
            <person name="Zhang Z."/>
            <person name="Sun J."/>
            <person name="Du S."/>
            <person name="Rensing C."/>
        </authorList>
    </citation>
    <scope>NUCLEOTIDE SEQUENCE [LARGE SCALE GENOMIC DNA]</scope>
</reference>
<evidence type="ECO:0000313" key="2">
    <source>
        <dbReference type="Proteomes" id="UP000317351"/>
    </source>
</evidence>
<dbReference type="EMBL" id="MH598806">
    <property type="protein sequence ID" value="AXH71387.1"/>
    <property type="molecule type" value="Genomic_DNA"/>
</dbReference>
<organism evidence="1 2">
    <name type="scientific">Pelagibacter phage HTVC119P</name>
    <dbReference type="NCBI Taxonomy" id="2283020"/>
    <lineage>
        <taxon>Viruses</taxon>
        <taxon>Duplodnaviria</taxon>
        <taxon>Heunggongvirae</taxon>
        <taxon>Uroviricota</taxon>
        <taxon>Caudoviricetes</taxon>
        <taxon>Autographivirales</taxon>
        <taxon>Votkovvirus</taxon>
    </lineage>
</organism>
<name>A0AC59HCE4_9CAUD</name>
<accession>A0AC59HCE4</accession>
<proteinExistence type="predicted"/>
<dbReference type="Proteomes" id="UP000317351">
    <property type="component" value="Segment"/>
</dbReference>